<comment type="caution">
    <text evidence="2">The sequence shown here is derived from an EMBL/GenBank/DDBJ whole genome shotgun (WGS) entry which is preliminary data.</text>
</comment>
<dbReference type="Pfam" id="PF20695">
    <property type="entry name" value="UbiD_N"/>
    <property type="match status" value="1"/>
</dbReference>
<protein>
    <recommendedName>
        <fullName evidence="1">3-octaprenyl-4-hydroxybenzoate carboxy-lyase-like N-terminal domain-containing protein</fullName>
    </recommendedName>
</protein>
<proteinExistence type="predicted"/>
<sequence length="39" mass="4631">MKHFINILEENNELVRIKEYVNPELEITEITDRVSKSEG</sequence>
<dbReference type="EMBL" id="BARS01029632">
    <property type="protein sequence ID" value="GAG06709.1"/>
    <property type="molecule type" value="Genomic_DNA"/>
</dbReference>
<evidence type="ECO:0000259" key="1">
    <source>
        <dbReference type="Pfam" id="PF20695"/>
    </source>
</evidence>
<feature type="domain" description="3-octaprenyl-4-hydroxybenzoate carboxy-lyase-like N-terminal" evidence="1">
    <location>
        <begin position="5"/>
        <end position="38"/>
    </location>
</feature>
<reference evidence="2" key="1">
    <citation type="journal article" date="2014" name="Front. Microbiol.">
        <title>High frequency of phylogenetically diverse reductive dehalogenase-homologous genes in deep subseafloor sedimentary metagenomes.</title>
        <authorList>
            <person name="Kawai M."/>
            <person name="Futagami T."/>
            <person name="Toyoda A."/>
            <person name="Takaki Y."/>
            <person name="Nishi S."/>
            <person name="Hori S."/>
            <person name="Arai W."/>
            <person name="Tsubouchi T."/>
            <person name="Morono Y."/>
            <person name="Uchiyama I."/>
            <person name="Ito T."/>
            <person name="Fujiyama A."/>
            <person name="Inagaki F."/>
            <person name="Takami H."/>
        </authorList>
    </citation>
    <scope>NUCLEOTIDE SEQUENCE</scope>
    <source>
        <strain evidence="2">Expedition CK06-06</strain>
    </source>
</reference>
<dbReference type="SUPFAM" id="SSF50475">
    <property type="entry name" value="FMN-binding split barrel"/>
    <property type="match status" value="1"/>
</dbReference>
<feature type="non-terminal residue" evidence="2">
    <location>
        <position position="39"/>
    </location>
</feature>
<gene>
    <name evidence="2" type="ORF">S01H1_46284</name>
</gene>
<organism evidence="2">
    <name type="scientific">marine sediment metagenome</name>
    <dbReference type="NCBI Taxonomy" id="412755"/>
    <lineage>
        <taxon>unclassified sequences</taxon>
        <taxon>metagenomes</taxon>
        <taxon>ecological metagenomes</taxon>
    </lineage>
</organism>
<dbReference type="InterPro" id="IPR049383">
    <property type="entry name" value="UbiD-like_N"/>
</dbReference>
<name>X0ULN4_9ZZZZ</name>
<dbReference type="AlphaFoldDB" id="X0ULN4"/>
<evidence type="ECO:0000313" key="2">
    <source>
        <dbReference type="EMBL" id="GAG06709.1"/>
    </source>
</evidence>
<accession>X0ULN4</accession>